<keyword evidence="1" id="KW-0732">Signal</keyword>
<dbReference type="AlphaFoldDB" id="A0A1M7M2N9"/>
<evidence type="ECO:0000256" key="1">
    <source>
        <dbReference type="SAM" id="SignalP"/>
    </source>
</evidence>
<sequence length="131" mass="15258">MKFFSFIFPLLFSFLVSHAQENAQNTPSDSLMITIFMKHHQDKNIEELREIRNQNGFLENFPPPSAKVVNWYVMMGIGQVVTLRIPASELRTLNMAVEKSVWGAFSTEFYPTYDLYPHIRQAKEELSDKQP</sequence>
<keyword evidence="3" id="KW-1185">Reference proteome</keyword>
<dbReference type="RefSeq" id="WP_073093873.1">
    <property type="nucleotide sequence ID" value="NZ_FRCY01000004.1"/>
</dbReference>
<dbReference type="Proteomes" id="UP000184513">
    <property type="component" value="Unassembled WGS sequence"/>
</dbReference>
<dbReference type="EMBL" id="FRCY01000004">
    <property type="protein sequence ID" value="SHM84444.1"/>
    <property type="molecule type" value="Genomic_DNA"/>
</dbReference>
<dbReference type="STRING" id="388280.SAMN04488057_10448"/>
<reference evidence="2 3" key="1">
    <citation type="submission" date="2016-11" db="EMBL/GenBank/DDBJ databases">
        <authorList>
            <person name="Jaros S."/>
            <person name="Januszkiewicz K."/>
            <person name="Wedrychowicz H."/>
        </authorList>
    </citation>
    <scope>NUCLEOTIDE SEQUENCE [LARGE SCALE GENOMIC DNA]</scope>
    <source>
        <strain evidence="2 3">CGMCC 1.6102</strain>
    </source>
</reference>
<feature type="chain" id="PRO_5012523006" description="Muconolactone delta-isomerase" evidence="1">
    <location>
        <begin position="20"/>
        <end position="131"/>
    </location>
</feature>
<name>A0A1M7M2N9_9BACT</name>
<evidence type="ECO:0000313" key="3">
    <source>
        <dbReference type="Proteomes" id="UP000184513"/>
    </source>
</evidence>
<feature type="signal peptide" evidence="1">
    <location>
        <begin position="1"/>
        <end position="19"/>
    </location>
</feature>
<proteinExistence type="predicted"/>
<protein>
    <recommendedName>
        <fullName evidence="4">Muconolactone delta-isomerase</fullName>
    </recommendedName>
</protein>
<evidence type="ECO:0008006" key="4">
    <source>
        <dbReference type="Google" id="ProtNLM"/>
    </source>
</evidence>
<accession>A0A1M7M2N9</accession>
<evidence type="ECO:0000313" key="2">
    <source>
        <dbReference type="EMBL" id="SHM84444.1"/>
    </source>
</evidence>
<gene>
    <name evidence="2" type="ORF">SAMN04488057_10448</name>
</gene>
<organism evidence="2 3">
    <name type="scientific">Cyclobacterium lianum</name>
    <dbReference type="NCBI Taxonomy" id="388280"/>
    <lineage>
        <taxon>Bacteria</taxon>
        <taxon>Pseudomonadati</taxon>
        <taxon>Bacteroidota</taxon>
        <taxon>Cytophagia</taxon>
        <taxon>Cytophagales</taxon>
        <taxon>Cyclobacteriaceae</taxon>
        <taxon>Cyclobacterium</taxon>
    </lineage>
</organism>